<keyword evidence="1" id="KW-0808">Transferase</keyword>
<proteinExistence type="predicted"/>
<keyword evidence="5" id="KW-1185">Reference proteome</keyword>
<name>A0ABW3ZVQ1_9BACI</name>
<dbReference type="Proteomes" id="UP001597178">
    <property type="component" value="Unassembled WGS sequence"/>
</dbReference>
<dbReference type="RefSeq" id="WP_382400739.1">
    <property type="nucleotide sequence ID" value="NZ_JBHTNH010000025.1"/>
</dbReference>
<dbReference type="EMBL" id="JBHTNH010000025">
    <property type="protein sequence ID" value="MFD1362313.1"/>
    <property type="molecule type" value="Genomic_DNA"/>
</dbReference>
<feature type="domain" description="HipA-like C-terminal" evidence="3">
    <location>
        <begin position="14"/>
        <end position="135"/>
    </location>
</feature>
<protein>
    <submittedName>
        <fullName evidence="4">HipA domain-containing protein</fullName>
    </submittedName>
</protein>
<gene>
    <name evidence="4" type="ORF">ACFQ4A_11665</name>
</gene>
<comment type="caution">
    <text evidence="4">The sequence shown here is derived from an EMBL/GenBank/DDBJ whole genome shotgun (WGS) entry which is preliminary data.</text>
</comment>
<dbReference type="Pfam" id="PF07804">
    <property type="entry name" value="HipA_C"/>
    <property type="match status" value="1"/>
</dbReference>
<evidence type="ECO:0000313" key="4">
    <source>
        <dbReference type="EMBL" id="MFD1362313.1"/>
    </source>
</evidence>
<evidence type="ECO:0000256" key="2">
    <source>
        <dbReference type="ARBA" id="ARBA00022777"/>
    </source>
</evidence>
<accession>A0ABW3ZVQ1</accession>
<sequence length="241" mass="27541">MFKIPKEDTGEAWAEKVSSEIGNLLELNMMDVHLAVRQNTHGIIARKFTSGTEEFYEGGDLFPAIVEDFDRYKLDNYTFHHIAMALSDFELDKDFIVIPVFDALIGNQDRHCDNWGVIATRSGYRLAPIYDNGASLGFQLKEERIKLMFKDFNMFKAFSNRSYSLIGIDGKKKPKYLELLSGNRDQYPKESDDAVNRLAVLNKNNIIGILNTIPTVVMSDIYKEWVVKLLLPERLDSGMAK</sequence>
<reference evidence="5" key="1">
    <citation type="journal article" date="2019" name="Int. J. Syst. Evol. Microbiol.">
        <title>The Global Catalogue of Microorganisms (GCM) 10K type strain sequencing project: providing services to taxonomists for standard genome sequencing and annotation.</title>
        <authorList>
            <consortium name="The Broad Institute Genomics Platform"/>
            <consortium name="The Broad Institute Genome Sequencing Center for Infectious Disease"/>
            <person name="Wu L."/>
            <person name="Ma J."/>
        </authorList>
    </citation>
    <scope>NUCLEOTIDE SEQUENCE [LARGE SCALE GENOMIC DNA]</scope>
    <source>
        <strain evidence="5">CCUG 54822</strain>
    </source>
</reference>
<dbReference type="Gene3D" id="1.10.1070.20">
    <property type="match status" value="1"/>
</dbReference>
<evidence type="ECO:0000313" key="5">
    <source>
        <dbReference type="Proteomes" id="UP001597178"/>
    </source>
</evidence>
<evidence type="ECO:0000256" key="1">
    <source>
        <dbReference type="ARBA" id="ARBA00022679"/>
    </source>
</evidence>
<evidence type="ECO:0000259" key="3">
    <source>
        <dbReference type="Pfam" id="PF07804"/>
    </source>
</evidence>
<organism evidence="4 5">
    <name type="scientific">Lentibacillus salinarum</name>
    <dbReference type="NCBI Taxonomy" id="446820"/>
    <lineage>
        <taxon>Bacteria</taxon>
        <taxon>Bacillati</taxon>
        <taxon>Bacillota</taxon>
        <taxon>Bacilli</taxon>
        <taxon>Bacillales</taxon>
        <taxon>Bacillaceae</taxon>
        <taxon>Lentibacillus</taxon>
    </lineage>
</organism>
<keyword evidence="2" id="KW-0418">Kinase</keyword>
<dbReference type="InterPro" id="IPR012893">
    <property type="entry name" value="HipA-like_C"/>
</dbReference>